<dbReference type="STRING" id="582515.KR51_00013900"/>
<comment type="similarity">
    <text evidence="1">Belongs to the N-acylglucosamine 2-epimerase family.</text>
</comment>
<gene>
    <name evidence="3" type="ORF">KR51_00013900</name>
</gene>
<dbReference type="Proteomes" id="UP000016960">
    <property type="component" value="Unassembled WGS sequence"/>
</dbReference>
<accession>U5DQV3</accession>
<evidence type="ECO:0000313" key="3">
    <source>
        <dbReference type="EMBL" id="ERN42055.1"/>
    </source>
</evidence>
<dbReference type="InterPro" id="IPR010819">
    <property type="entry name" value="AGE/CE"/>
</dbReference>
<dbReference type="eggNOG" id="COG2942">
    <property type="taxonomic scope" value="Bacteria"/>
</dbReference>
<evidence type="ECO:0000313" key="4">
    <source>
        <dbReference type="Proteomes" id="UP000016960"/>
    </source>
</evidence>
<dbReference type="GO" id="GO:0050121">
    <property type="term" value="F:N-acylglucosamine 2-epimerase activity"/>
    <property type="evidence" value="ECO:0007669"/>
    <property type="project" value="UniProtKB-EC"/>
</dbReference>
<evidence type="ECO:0000256" key="2">
    <source>
        <dbReference type="ARBA" id="ARBA00023235"/>
    </source>
</evidence>
<evidence type="ECO:0000256" key="1">
    <source>
        <dbReference type="ARBA" id="ARBA00008558"/>
    </source>
</evidence>
<protein>
    <submittedName>
        <fullName evidence="3">N-acyl-D-glucosamine 2-epimerase</fullName>
        <ecNumber evidence="3">5.1.3.8</ecNumber>
    </submittedName>
</protein>
<dbReference type="EC" id="5.1.3.8" evidence="3"/>
<dbReference type="PATRIC" id="fig|582515.4.peg.1554"/>
<keyword evidence="2 3" id="KW-0413">Isomerase</keyword>
<comment type="caution">
    <text evidence="3">The sequence shown here is derived from an EMBL/GenBank/DDBJ whole genome shotgun (WGS) entry which is preliminary data.</text>
</comment>
<reference evidence="3 4" key="1">
    <citation type="submission" date="2013-05" db="EMBL/GenBank/DDBJ databases">
        <title>Draft genome sequence of Rubidibacter lacunae KORDI 51-2.</title>
        <authorList>
            <person name="Choi D.H."/>
            <person name="Noh J.H."/>
            <person name="Kwon K.-K."/>
            <person name="Lee J.-H."/>
            <person name="Ryu J.-Y."/>
        </authorList>
    </citation>
    <scope>NUCLEOTIDE SEQUENCE [LARGE SCALE GENOMIC DNA]</scope>
    <source>
        <strain evidence="3 4">KORDI 51-2</strain>
    </source>
</reference>
<dbReference type="Gene3D" id="1.50.10.10">
    <property type="match status" value="1"/>
</dbReference>
<dbReference type="OrthoDB" id="5141876at2"/>
<dbReference type="Pfam" id="PF07221">
    <property type="entry name" value="GlcNAc_2-epim"/>
    <property type="match status" value="1"/>
</dbReference>
<dbReference type="PANTHER" id="PTHR15108">
    <property type="entry name" value="N-ACYLGLUCOSAMINE-2-EPIMERASE"/>
    <property type="match status" value="1"/>
</dbReference>
<dbReference type="SUPFAM" id="SSF48208">
    <property type="entry name" value="Six-hairpin glycosidases"/>
    <property type="match status" value="1"/>
</dbReference>
<dbReference type="InterPro" id="IPR008928">
    <property type="entry name" value="6-hairpin_glycosidase_sf"/>
</dbReference>
<dbReference type="GO" id="GO:0005975">
    <property type="term" value="P:carbohydrate metabolic process"/>
    <property type="evidence" value="ECO:0007669"/>
    <property type="project" value="InterPro"/>
</dbReference>
<dbReference type="FunFam" id="1.50.10.10:FF:000021">
    <property type="entry name" value="N-acylglucosamine 2-epimerase"/>
    <property type="match status" value="1"/>
</dbReference>
<proteinExistence type="inferred from homology"/>
<keyword evidence="4" id="KW-1185">Reference proteome</keyword>
<dbReference type="EMBL" id="ASSJ01000035">
    <property type="protein sequence ID" value="ERN42055.1"/>
    <property type="molecule type" value="Genomic_DNA"/>
</dbReference>
<dbReference type="AlphaFoldDB" id="U5DQV3"/>
<dbReference type="InParanoid" id="U5DQV3"/>
<name>U5DQV3_9CHRO</name>
<dbReference type="RefSeq" id="WP_022605966.1">
    <property type="nucleotide sequence ID" value="NZ_ASSJ01000035.1"/>
</dbReference>
<organism evidence="3 4">
    <name type="scientific">Rubidibacter lacunae KORDI 51-2</name>
    <dbReference type="NCBI Taxonomy" id="582515"/>
    <lineage>
        <taxon>Bacteria</taxon>
        <taxon>Bacillati</taxon>
        <taxon>Cyanobacteriota</taxon>
        <taxon>Cyanophyceae</taxon>
        <taxon>Oscillatoriophycideae</taxon>
        <taxon>Chroococcales</taxon>
        <taxon>Aphanothecaceae</taxon>
        <taxon>Rubidibacter</taxon>
    </lineage>
</organism>
<dbReference type="InterPro" id="IPR012341">
    <property type="entry name" value="6hp_glycosidase-like_sf"/>
</dbReference>
<sequence length="398" mass="46167">MTPSPVAIAAYRRKYERELFERVIPFWLQYSLDRERGGYFNCLDRDGSLYDTTKHVWLQGRQAWLFAKLYRTVESKPEWLAAARLGVDFLQHFAIRPDRRAYFSLTEDGKPIQLQRKIFSECFYTMALAEFSRASDRPDLLAAARDELATLWDWAYDWSYVGRPVLAGQHPAQSLAVPMILLNLIEEIAPDDASEYAVEVEDCIRRILLHVNSDEQLVYETVAPDGSQIASPQGRLLNPGHAIEAGWFLQHWAQRLQREDLSADAIAIVRWSFARGWDDEYGGIFYFLDAEGYSPTPLEWSMKLWWVQCEALYAHLLNFSLTGDRDDWDAFERVDAYCFEHFSDPKFGEWFGYCDRQGNVTHRFKGGPYKGCFHVPRALLLCWRLLQALETPNTQSVA</sequence>